<feature type="domain" description="LysM" evidence="3">
    <location>
        <begin position="148"/>
        <end position="192"/>
    </location>
</feature>
<gene>
    <name evidence="4" type="ORF">D9757_004152</name>
</gene>
<dbReference type="Gene3D" id="3.10.350.10">
    <property type="entry name" value="LysM domain"/>
    <property type="match status" value="1"/>
</dbReference>
<dbReference type="InterPro" id="IPR018392">
    <property type="entry name" value="LysM"/>
</dbReference>
<dbReference type="SUPFAM" id="SSF54106">
    <property type="entry name" value="LysM domain"/>
    <property type="match status" value="1"/>
</dbReference>
<dbReference type="EMBL" id="JAACJN010000021">
    <property type="protein sequence ID" value="KAF5389640.1"/>
    <property type="molecule type" value="Genomic_DNA"/>
</dbReference>
<dbReference type="InterPro" id="IPR036779">
    <property type="entry name" value="LysM_dom_sf"/>
</dbReference>
<organism evidence="4 5">
    <name type="scientific">Collybiopsis confluens</name>
    <dbReference type="NCBI Taxonomy" id="2823264"/>
    <lineage>
        <taxon>Eukaryota</taxon>
        <taxon>Fungi</taxon>
        <taxon>Dikarya</taxon>
        <taxon>Basidiomycota</taxon>
        <taxon>Agaricomycotina</taxon>
        <taxon>Agaricomycetes</taxon>
        <taxon>Agaricomycetidae</taxon>
        <taxon>Agaricales</taxon>
        <taxon>Marasmiineae</taxon>
        <taxon>Omphalotaceae</taxon>
        <taxon>Collybiopsis</taxon>
    </lineage>
</organism>
<comment type="caution">
    <text evidence="4">The sequence shown here is derived from an EMBL/GenBank/DDBJ whole genome shotgun (WGS) entry which is preliminary data.</text>
</comment>
<evidence type="ECO:0000313" key="4">
    <source>
        <dbReference type="EMBL" id="KAF5389640.1"/>
    </source>
</evidence>
<dbReference type="Pfam" id="PF01476">
    <property type="entry name" value="LysM"/>
    <property type="match status" value="1"/>
</dbReference>
<dbReference type="Proteomes" id="UP000518752">
    <property type="component" value="Unassembled WGS sequence"/>
</dbReference>
<keyword evidence="2" id="KW-1133">Transmembrane helix</keyword>
<feature type="transmembrane region" description="Helical" evidence="2">
    <location>
        <begin position="112"/>
        <end position="136"/>
    </location>
</feature>
<sequence length="203" mass="22731">MSRWSQYDTVCVSLPVHDLDLTPDQDEYRLPEGVRRVGYDSDTGRYQFRDSSGSMWQGPQGAEYGQLTRGSNGSPEDIETAPARADGYQPLATDNNAPLAHRHQVNTNAYRTLLPFFLLIGVFLLMVWKLVFSYGYPTAQDPCHNATSSYMVEPGDYCWKIAFAHNLTLEELERSNPDVKCDALRPGTVVCLPRPVSLETPPA</sequence>
<keyword evidence="5" id="KW-1185">Reference proteome</keyword>
<keyword evidence="2" id="KW-0472">Membrane</keyword>
<dbReference type="AlphaFoldDB" id="A0A8H5HUW7"/>
<evidence type="ECO:0000256" key="1">
    <source>
        <dbReference type="SAM" id="MobiDB-lite"/>
    </source>
</evidence>
<feature type="region of interest" description="Disordered" evidence="1">
    <location>
        <begin position="50"/>
        <end position="88"/>
    </location>
</feature>
<protein>
    <recommendedName>
        <fullName evidence="3">LysM domain-containing protein</fullName>
    </recommendedName>
</protein>
<dbReference type="PROSITE" id="PS51782">
    <property type="entry name" value="LYSM"/>
    <property type="match status" value="1"/>
</dbReference>
<dbReference type="SMART" id="SM00257">
    <property type="entry name" value="LysM"/>
    <property type="match status" value="1"/>
</dbReference>
<evidence type="ECO:0000259" key="3">
    <source>
        <dbReference type="PROSITE" id="PS51782"/>
    </source>
</evidence>
<dbReference type="CDD" id="cd00118">
    <property type="entry name" value="LysM"/>
    <property type="match status" value="1"/>
</dbReference>
<dbReference type="OrthoDB" id="2107166at2759"/>
<name>A0A8H5HUW7_9AGAR</name>
<proteinExistence type="predicted"/>
<evidence type="ECO:0000313" key="5">
    <source>
        <dbReference type="Proteomes" id="UP000518752"/>
    </source>
</evidence>
<accession>A0A8H5HUW7</accession>
<reference evidence="4 5" key="1">
    <citation type="journal article" date="2020" name="ISME J.">
        <title>Uncovering the hidden diversity of litter-decomposition mechanisms in mushroom-forming fungi.</title>
        <authorList>
            <person name="Floudas D."/>
            <person name="Bentzer J."/>
            <person name="Ahren D."/>
            <person name="Johansson T."/>
            <person name="Persson P."/>
            <person name="Tunlid A."/>
        </authorList>
    </citation>
    <scope>NUCLEOTIDE SEQUENCE [LARGE SCALE GENOMIC DNA]</scope>
    <source>
        <strain evidence="4 5">CBS 406.79</strain>
    </source>
</reference>
<keyword evidence="2" id="KW-0812">Transmembrane</keyword>
<evidence type="ECO:0000256" key="2">
    <source>
        <dbReference type="SAM" id="Phobius"/>
    </source>
</evidence>